<reference evidence="2" key="1">
    <citation type="submission" date="2020-11" db="EMBL/GenBank/DDBJ databases">
        <authorList>
            <person name="Tran Van P."/>
        </authorList>
    </citation>
    <scope>NUCLEOTIDE SEQUENCE</scope>
</reference>
<protein>
    <submittedName>
        <fullName evidence="2">Uncharacterized protein</fullName>
    </submittedName>
</protein>
<dbReference type="EMBL" id="OB795578">
    <property type="protein sequence ID" value="CAD7432426.1"/>
    <property type="molecule type" value="Genomic_DNA"/>
</dbReference>
<evidence type="ECO:0000313" key="2">
    <source>
        <dbReference type="EMBL" id="CAD7432426.1"/>
    </source>
</evidence>
<organism evidence="2">
    <name type="scientific">Timema monikensis</name>
    <dbReference type="NCBI Taxonomy" id="170555"/>
    <lineage>
        <taxon>Eukaryota</taxon>
        <taxon>Metazoa</taxon>
        <taxon>Ecdysozoa</taxon>
        <taxon>Arthropoda</taxon>
        <taxon>Hexapoda</taxon>
        <taxon>Insecta</taxon>
        <taxon>Pterygota</taxon>
        <taxon>Neoptera</taxon>
        <taxon>Polyneoptera</taxon>
        <taxon>Phasmatodea</taxon>
        <taxon>Timematodea</taxon>
        <taxon>Timematoidea</taxon>
        <taxon>Timematidae</taxon>
        <taxon>Timema</taxon>
    </lineage>
</organism>
<sequence length="105" mass="11750">MYPPNFKETKRREEDGYSFQKTPHKSHFCSSCDDALDESLCESKIFPSLPIFGSVSAASPIENKVTTSEENAVPYVPSTTNRVSQYFISIVTNKLVARSVLDLIL</sequence>
<gene>
    <name evidence="2" type="ORF">TMSB3V08_LOCUS9135</name>
</gene>
<dbReference type="AlphaFoldDB" id="A0A7R9HS70"/>
<evidence type="ECO:0000256" key="1">
    <source>
        <dbReference type="SAM" id="MobiDB-lite"/>
    </source>
</evidence>
<name>A0A7R9HS70_9NEOP</name>
<feature type="region of interest" description="Disordered" evidence="1">
    <location>
        <begin position="1"/>
        <end position="21"/>
    </location>
</feature>
<accession>A0A7R9HS70</accession>
<proteinExistence type="predicted"/>